<feature type="compositionally biased region" description="Basic and acidic residues" evidence="1">
    <location>
        <begin position="8"/>
        <end position="25"/>
    </location>
</feature>
<gene>
    <name evidence="4" type="ORF">ACIGXA_11385</name>
</gene>
<organism evidence="4 5">
    <name type="scientific">Streptomyces fildesensis</name>
    <dbReference type="NCBI Taxonomy" id="375757"/>
    <lineage>
        <taxon>Bacteria</taxon>
        <taxon>Bacillati</taxon>
        <taxon>Actinomycetota</taxon>
        <taxon>Actinomycetes</taxon>
        <taxon>Kitasatosporales</taxon>
        <taxon>Streptomycetaceae</taxon>
        <taxon>Streptomyces</taxon>
    </lineage>
</organism>
<dbReference type="Proteomes" id="UP001614394">
    <property type="component" value="Unassembled WGS sequence"/>
</dbReference>
<keyword evidence="2" id="KW-1133">Transmembrane helix</keyword>
<evidence type="ECO:0000259" key="3">
    <source>
        <dbReference type="PROSITE" id="PS50093"/>
    </source>
</evidence>
<evidence type="ECO:0000256" key="1">
    <source>
        <dbReference type="SAM" id="MobiDB-lite"/>
    </source>
</evidence>
<evidence type="ECO:0000313" key="5">
    <source>
        <dbReference type="Proteomes" id="UP001614394"/>
    </source>
</evidence>
<dbReference type="EMBL" id="JBITYG010000003">
    <property type="protein sequence ID" value="MFI9101117.1"/>
    <property type="molecule type" value="Genomic_DNA"/>
</dbReference>
<feature type="region of interest" description="Disordered" evidence="1">
    <location>
        <begin position="1"/>
        <end position="60"/>
    </location>
</feature>
<dbReference type="InterPro" id="IPR000601">
    <property type="entry name" value="PKD_dom"/>
</dbReference>
<sequence length="223" mass="24135">MTSQNEPQDARPVEDDTVRLRREPEDLSASEAATPRFPDGNVPALSATVHEPGPGPGPDKLLRFGPGVPTRTAPEVAAVWHGEPPTAPARTKPRRRLRRYTLAGVVLLAVLAFLLWERLGAPLGIDSVSVASAPARVTCGGTEAVTATVRTNGWGGNISYHWARSDGTDSGPQQQYVRPGEHQVRLSELWTVVGHGTFRATTTLWITTPDWRGIPATFDYSCQ</sequence>
<dbReference type="PROSITE" id="PS50093">
    <property type="entry name" value="PKD"/>
    <property type="match status" value="1"/>
</dbReference>
<accession>A0ABW8C5N0</accession>
<feature type="domain" description="PKD" evidence="3">
    <location>
        <begin position="130"/>
        <end position="187"/>
    </location>
</feature>
<name>A0ABW8C5N0_9ACTN</name>
<keyword evidence="5" id="KW-1185">Reference proteome</keyword>
<protein>
    <recommendedName>
        <fullName evidence="3">PKD domain-containing protein</fullName>
    </recommendedName>
</protein>
<reference evidence="4 5" key="1">
    <citation type="submission" date="2024-10" db="EMBL/GenBank/DDBJ databases">
        <title>The Natural Products Discovery Center: Release of the First 8490 Sequenced Strains for Exploring Actinobacteria Biosynthetic Diversity.</title>
        <authorList>
            <person name="Kalkreuter E."/>
            <person name="Kautsar S.A."/>
            <person name="Yang D."/>
            <person name="Bader C.D."/>
            <person name="Teijaro C.N."/>
            <person name="Fluegel L."/>
            <person name="Davis C.M."/>
            <person name="Simpson J.R."/>
            <person name="Lauterbach L."/>
            <person name="Steele A.D."/>
            <person name="Gui C."/>
            <person name="Meng S."/>
            <person name="Li G."/>
            <person name="Viehrig K."/>
            <person name="Ye F."/>
            <person name="Su P."/>
            <person name="Kiefer A.F."/>
            <person name="Nichols A."/>
            <person name="Cepeda A.J."/>
            <person name="Yan W."/>
            <person name="Fan B."/>
            <person name="Jiang Y."/>
            <person name="Adhikari A."/>
            <person name="Zheng C.-J."/>
            <person name="Schuster L."/>
            <person name="Cowan T.M."/>
            <person name="Smanski M.J."/>
            <person name="Chevrette M.G."/>
            <person name="De Carvalho L.P.S."/>
            <person name="Shen B."/>
        </authorList>
    </citation>
    <scope>NUCLEOTIDE SEQUENCE [LARGE SCALE GENOMIC DNA]</scope>
    <source>
        <strain evidence="4 5">NPDC053399</strain>
    </source>
</reference>
<proteinExistence type="predicted"/>
<dbReference type="RefSeq" id="WP_399647233.1">
    <property type="nucleotide sequence ID" value="NZ_JBITYG010000003.1"/>
</dbReference>
<feature type="transmembrane region" description="Helical" evidence="2">
    <location>
        <begin position="100"/>
        <end position="116"/>
    </location>
</feature>
<keyword evidence="2" id="KW-0472">Membrane</keyword>
<evidence type="ECO:0000313" key="4">
    <source>
        <dbReference type="EMBL" id="MFI9101117.1"/>
    </source>
</evidence>
<evidence type="ECO:0000256" key="2">
    <source>
        <dbReference type="SAM" id="Phobius"/>
    </source>
</evidence>
<keyword evidence="2" id="KW-0812">Transmembrane</keyword>
<comment type="caution">
    <text evidence="4">The sequence shown here is derived from an EMBL/GenBank/DDBJ whole genome shotgun (WGS) entry which is preliminary data.</text>
</comment>